<dbReference type="Gene3D" id="2.30.330.10">
    <property type="entry name" value="SpoA-like"/>
    <property type="match status" value="1"/>
</dbReference>
<dbReference type="NCBIfam" id="NF005995">
    <property type="entry name" value="PRK08119.1"/>
    <property type="match status" value="1"/>
</dbReference>
<evidence type="ECO:0000256" key="6">
    <source>
        <dbReference type="ARBA" id="ARBA00023136"/>
    </source>
</evidence>
<feature type="domain" description="CheC-like protein" evidence="9">
    <location>
        <begin position="140"/>
        <end position="174"/>
    </location>
</feature>
<keyword evidence="10" id="KW-0969">Cilium</keyword>
<dbReference type="InterPro" id="IPR012826">
    <property type="entry name" value="FliN"/>
</dbReference>
<reference evidence="10 11" key="1">
    <citation type="submission" date="2022-11" db="EMBL/GenBank/DDBJ databases">
        <title>Haliovirga abyssi gen. nov., sp. nov., a mesophilic fermentative bacterium isolated from the Iheya North hydrothermal field and the proposal of Haliovirgaceae fam. nov.</title>
        <authorList>
            <person name="Miyazaki U."/>
            <person name="Tame A."/>
            <person name="Miyazaki J."/>
            <person name="Takai K."/>
            <person name="Sawayama S."/>
            <person name="Kitajima M."/>
            <person name="Okamoto A."/>
            <person name="Nakagawa S."/>
        </authorList>
    </citation>
    <scope>NUCLEOTIDE SEQUENCE [LARGE SCALE GENOMIC DNA]</scope>
    <source>
        <strain evidence="10 11">IC12</strain>
    </source>
</reference>
<keyword evidence="10" id="KW-0966">Cell projection</keyword>
<evidence type="ECO:0000259" key="8">
    <source>
        <dbReference type="Pfam" id="PF01052"/>
    </source>
</evidence>
<dbReference type="Pfam" id="PF01052">
    <property type="entry name" value="FliMN_C"/>
    <property type="match status" value="1"/>
</dbReference>
<dbReference type="PANTHER" id="PTHR43484">
    <property type="match status" value="1"/>
</dbReference>
<protein>
    <submittedName>
        <fullName evidence="10">Flagellar motor switch phosphatase FliY</fullName>
    </submittedName>
</protein>
<evidence type="ECO:0000313" key="11">
    <source>
        <dbReference type="Proteomes" id="UP001321582"/>
    </source>
</evidence>
<feature type="region of interest" description="Disordered" evidence="7">
    <location>
        <begin position="227"/>
        <end position="249"/>
    </location>
</feature>
<dbReference type="InterPro" id="IPR036429">
    <property type="entry name" value="SpoA-like_sf"/>
</dbReference>
<dbReference type="GO" id="GO:0009425">
    <property type="term" value="C:bacterial-type flagellum basal body"/>
    <property type="evidence" value="ECO:0007669"/>
    <property type="project" value="InterPro"/>
</dbReference>
<dbReference type="InterPro" id="IPR001172">
    <property type="entry name" value="FliN_T3SS_HrcQb"/>
</dbReference>
<keyword evidence="3" id="KW-1003">Cell membrane</keyword>
<keyword evidence="11" id="KW-1185">Reference proteome</keyword>
<dbReference type="CDD" id="cd17907">
    <property type="entry name" value="FliY_FliN-Y"/>
    <property type="match status" value="1"/>
</dbReference>
<keyword evidence="10" id="KW-0282">Flagellum</keyword>
<sequence>MEGILSQEEIDALLGGGDSAGTEPEPKESNFEKKIHLTQDEKDVIGEVGNISLGSSSTALSTLLGKNVSITTPKVEVWNLEELKSKLAGEEKVVIQIEYKSGFSGLNMLIMESKNALIIGDLMMGNDGSNPPDKLEDLYLSAVVESMNQMMGSSATSLAGMFKKEIDINPPSVSVSNIDEINSKTDFFNKNNEFVIVIFDMKIEGLIDTNIYQILSAEFAREMVSEMHKMSGEEEEPQQPQPQMQQQTIQQNPQMQQPQINQNMGMQMPPNMGWQQPQMQNMGMPQQPQMMGGYQNFQQPVNVQPVQFASFGNSIQQEMPSNIDLIMDVPLQVTVELGRTKMQIKEILDLGPGSIVELDKLAGEPLNILVNGKLIAKGEVVVIDESFGVRVIDIVSKMERLNKVQ</sequence>
<evidence type="ECO:0000256" key="5">
    <source>
        <dbReference type="ARBA" id="ARBA00022779"/>
    </source>
</evidence>
<dbReference type="EMBL" id="AP027059">
    <property type="protein sequence ID" value="BDU50116.1"/>
    <property type="molecule type" value="Genomic_DNA"/>
</dbReference>
<evidence type="ECO:0000256" key="3">
    <source>
        <dbReference type="ARBA" id="ARBA00022475"/>
    </source>
</evidence>
<dbReference type="InterPro" id="IPR007597">
    <property type="entry name" value="CheC"/>
</dbReference>
<evidence type="ECO:0000256" key="4">
    <source>
        <dbReference type="ARBA" id="ARBA00022500"/>
    </source>
</evidence>
<comment type="similarity">
    <text evidence="2">Belongs to the FliN/MopA/SpaO family.</text>
</comment>
<dbReference type="PANTHER" id="PTHR43484:SF1">
    <property type="entry name" value="FLAGELLAR MOTOR SWITCH PROTEIN FLIN"/>
    <property type="match status" value="1"/>
</dbReference>
<dbReference type="GO" id="GO:0003774">
    <property type="term" value="F:cytoskeletal motor activity"/>
    <property type="evidence" value="ECO:0007669"/>
    <property type="project" value="InterPro"/>
</dbReference>
<dbReference type="Gene3D" id="3.40.1550.10">
    <property type="entry name" value="CheC-like"/>
    <property type="match status" value="1"/>
</dbReference>
<accession>A0AAU9DVF6</accession>
<comment type="subcellular location">
    <subcellularLocation>
        <location evidence="1">Cell membrane</location>
        <topology evidence="1">Peripheral membrane protein</topology>
        <orientation evidence="1">Cytoplasmic side</orientation>
    </subcellularLocation>
</comment>
<keyword evidence="5" id="KW-0283">Flagellar rotation</keyword>
<dbReference type="InterPro" id="IPR028976">
    <property type="entry name" value="CheC-like_sf"/>
</dbReference>
<feature type="domain" description="Flagellar motor switch protein FliN-like C-terminal" evidence="8">
    <location>
        <begin position="325"/>
        <end position="395"/>
    </location>
</feature>
<dbReference type="Proteomes" id="UP001321582">
    <property type="component" value="Chromosome"/>
</dbReference>
<feature type="domain" description="CheC-like protein" evidence="9">
    <location>
        <begin position="41"/>
        <end position="76"/>
    </location>
</feature>
<dbReference type="RefSeq" id="WP_307905052.1">
    <property type="nucleotide sequence ID" value="NZ_AP027059.1"/>
</dbReference>
<gene>
    <name evidence="10" type="primary">fliY</name>
    <name evidence="10" type="ORF">HLVA_06850</name>
</gene>
<evidence type="ECO:0000313" key="10">
    <source>
        <dbReference type="EMBL" id="BDU50116.1"/>
    </source>
</evidence>
<dbReference type="GO" id="GO:0016787">
    <property type="term" value="F:hydrolase activity"/>
    <property type="evidence" value="ECO:0007669"/>
    <property type="project" value="InterPro"/>
</dbReference>
<dbReference type="InterPro" id="IPR051469">
    <property type="entry name" value="FliN/MopA/SpaO"/>
</dbReference>
<dbReference type="Pfam" id="PF04509">
    <property type="entry name" value="CheC"/>
    <property type="match status" value="2"/>
</dbReference>
<evidence type="ECO:0000256" key="1">
    <source>
        <dbReference type="ARBA" id="ARBA00004413"/>
    </source>
</evidence>
<keyword evidence="6" id="KW-0472">Membrane</keyword>
<dbReference type="SUPFAM" id="SSF103039">
    <property type="entry name" value="CheC-like"/>
    <property type="match status" value="1"/>
</dbReference>
<dbReference type="SUPFAM" id="SSF101801">
    <property type="entry name" value="Surface presentation of antigens (SPOA)"/>
    <property type="match status" value="1"/>
</dbReference>
<evidence type="ECO:0000256" key="7">
    <source>
        <dbReference type="SAM" id="MobiDB-lite"/>
    </source>
</evidence>
<name>A0AAU9DVF6_9FUSO</name>
<dbReference type="GO" id="GO:0071973">
    <property type="term" value="P:bacterial-type flagellum-dependent cell motility"/>
    <property type="evidence" value="ECO:0007669"/>
    <property type="project" value="InterPro"/>
</dbReference>
<proteinExistence type="inferred from homology"/>
<dbReference type="AlphaFoldDB" id="A0AAU9DVF6"/>
<evidence type="ECO:0000256" key="2">
    <source>
        <dbReference type="ARBA" id="ARBA00009226"/>
    </source>
</evidence>
<organism evidence="10 11">
    <name type="scientific">Haliovirga abyssi</name>
    <dbReference type="NCBI Taxonomy" id="2996794"/>
    <lineage>
        <taxon>Bacteria</taxon>
        <taxon>Fusobacteriati</taxon>
        <taxon>Fusobacteriota</taxon>
        <taxon>Fusobacteriia</taxon>
        <taxon>Fusobacteriales</taxon>
        <taxon>Haliovirgaceae</taxon>
        <taxon>Haliovirga</taxon>
    </lineage>
</organism>
<keyword evidence="4" id="KW-0145">Chemotaxis</keyword>
<dbReference type="InterPro" id="IPR001543">
    <property type="entry name" value="FliN-like_C"/>
</dbReference>
<dbReference type="PRINTS" id="PR00956">
    <property type="entry name" value="FLGMOTORFLIN"/>
</dbReference>
<dbReference type="GO" id="GO:0006935">
    <property type="term" value="P:chemotaxis"/>
    <property type="evidence" value="ECO:0007669"/>
    <property type="project" value="UniProtKB-KW"/>
</dbReference>
<dbReference type="KEGG" id="haby:HLVA_06850"/>
<dbReference type="GO" id="GO:0005886">
    <property type="term" value="C:plasma membrane"/>
    <property type="evidence" value="ECO:0007669"/>
    <property type="project" value="UniProtKB-SubCell"/>
</dbReference>
<evidence type="ECO:0000259" key="9">
    <source>
        <dbReference type="Pfam" id="PF04509"/>
    </source>
</evidence>
<dbReference type="NCBIfam" id="TIGR02480">
    <property type="entry name" value="fliN"/>
    <property type="match status" value="1"/>
</dbReference>